<accession>A0ABW7D3E2</accession>
<evidence type="ECO:0000256" key="1">
    <source>
        <dbReference type="SAM" id="SignalP"/>
    </source>
</evidence>
<gene>
    <name evidence="2" type="ORF">ACEU0G_002055</name>
</gene>
<protein>
    <recommendedName>
        <fullName evidence="4">Secreted protein</fullName>
    </recommendedName>
</protein>
<dbReference type="Proteomes" id="UP001605261">
    <property type="component" value="Unassembled WGS sequence"/>
</dbReference>
<reference evidence="2 3" key="1">
    <citation type="submission" date="2024-09" db="EMBL/GenBank/DDBJ databases">
        <authorList>
            <consortium name="All-Russian atlas of soil microorganisms"/>
            <consortium name="as a basis for the search for new antimicrobial producers and enzymes with unique properties"/>
            <person name="Sokolova E.A."/>
            <person name="Voronina E.N."/>
        </authorList>
    </citation>
    <scope>NUCLEOTIDE SEQUENCE [LARGE SCALE GENOMIC DNA]</scope>
    <source>
        <strain evidence="2 3">AF-22b-331.1</strain>
    </source>
</reference>
<keyword evidence="1" id="KW-0732">Signal</keyword>
<keyword evidence="3" id="KW-1185">Reference proteome</keyword>
<evidence type="ECO:0000313" key="2">
    <source>
        <dbReference type="EMBL" id="MFG6111712.1"/>
    </source>
</evidence>
<name>A0ABW7D3E2_9GAMM</name>
<dbReference type="EMBL" id="JBHGCJ010000026">
    <property type="protein sequence ID" value="MFG6111712.1"/>
    <property type="molecule type" value="Genomic_DNA"/>
</dbReference>
<sequence length="246" mass="26104">MKSTSTLVLIAMLSPIAVAHAESSDVDAVGQWLQARAMRAASSDDFADARQAADEGSYRIVKLADLDAPEAVKEQLRAQIGRSRNEPIRVPGGAIPSQSELLKTLPRTQRSDAILRQRLPSPPTNLLGTVLGAAEVIGMEPSGALNGVNSTGLTRFYRLSDVGIVAFNEENFRVPGTLIEVIAEAQNTAVNGSPAQFEMNVDGQGRGRVVLSWAAGEKAYTLTATGDSDVDHKARVLQEIAAAITD</sequence>
<comment type="caution">
    <text evidence="2">The sequence shown here is derived from an EMBL/GenBank/DDBJ whole genome shotgun (WGS) entry which is preliminary data.</text>
</comment>
<feature type="chain" id="PRO_5046952774" description="Secreted protein" evidence="1">
    <location>
        <begin position="22"/>
        <end position="246"/>
    </location>
</feature>
<evidence type="ECO:0000313" key="3">
    <source>
        <dbReference type="Proteomes" id="UP001605261"/>
    </source>
</evidence>
<evidence type="ECO:0008006" key="4">
    <source>
        <dbReference type="Google" id="ProtNLM"/>
    </source>
</evidence>
<organism evidence="2 3">
    <name type="scientific">Stenotrophomonas nematodicola</name>
    <dbReference type="NCBI Taxonomy" id="2656746"/>
    <lineage>
        <taxon>Bacteria</taxon>
        <taxon>Pseudomonadati</taxon>
        <taxon>Pseudomonadota</taxon>
        <taxon>Gammaproteobacteria</taxon>
        <taxon>Lysobacterales</taxon>
        <taxon>Lysobacteraceae</taxon>
        <taxon>Stenotrophomonas</taxon>
    </lineage>
</organism>
<proteinExistence type="predicted"/>
<dbReference type="RefSeq" id="WP_394164878.1">
    <property type="nucleotide sequence ID" value="NZ_JBHGCJ010000026.1"/>
</dbReference>
<feature type="signal peptide" evidence="1">
    <location>
        <begin position="1"/>
        <end position="21"/>
    </location>
</feature>